<dbReference type="Proteomes" id="UP000464657">
    <property type="component" value="Chromosome"/>
</dbReference>
<reference evidence="2 3" key="1">
    <citation type="journal article" date="2013" name="Int. J. Syst. Evol. Microbiol.">
        <title>Kordia antarctica sp. nov., isolated from Antarctic seawater.</title>
        <authorList>
            <person name="Baek K."/>
            <person name="Choi A."/>
            <person name="Kang I."/>
            <person name="Lee K."/>
            <person name="Cho J.C."/>
        </authorList>
    </citation>
    <scope>NUCLEOTIDE SEQUENCE [LARGE SCALE GENOMIC DNA]</scope>
    <source>
        <strain evidence="2 3">IMCC3317</strain>
    </source>
</reference>
<organism evidence="2 3">
    <name type="scientific">Kordia antarctica</name>
    <dbReference type="NCBI Taxonomy" id="1218801"/>
    <lineage>
        <taxon>Bacteria</taxon>
        <taxon>Pseudomonadati</taxon>
        <taxon>Bacteroidota</taxon>
        <taxon>Flavobacteriia</taxon>
        <taxon>Flavobacteriales</taxon>
        <taxon>Flavobacteriaceae</taxon>
        <taxon>Kordia</taxon>
    </lineage>
</organism>
<feature type="transmembrane region" description="Helical" evidence="1">
    <location>
        <begin position="298"/>
        <end position="316"/>
    </location>
</feature>
<evidence type="ECO:0008006" key="4">
    <source>
        <dbReference type="Google" id="ProtNLM"/>
    </source>
</evidence>
<protein>
    <recommendedName>
        <fullName evidence="4">N-acetyltransferase domain-containing protein</fullName>
    </recommendedName>
</protein>
<proteinExistence type="predicted"/>
<feature type="transmembrane region" description="Helical" evidence="1">
    <location>
        <begin position="265"/>
        <end position="286"/>
    </location>
</feature>
<evidence type="ECO:0000256" key="1">
    <source>
        <dbReference type="SAM" id="Phobius"/>
    </source>
</evidence>
<dbReference type="AlphaFoldDB" id="A0A7L4ZKE9"/>
<accession>A0A7L4ZKE9</accession>
<keyword evidence="3" id="KW-1185">Reference proteome</keyword>
<name>A0A7L4ZKE9_9FLAO</name>
<evidence type="ECO:0000313" key="2">
    <source>
        <dbReference type="EMBL" id="QHI37178.1"/>
    </source>
</evidence>
<keyword evidence="1" id="KW-1133">Transmembrane helix</keyword>
<dbReference type="KEGG" id="kan:IMCC3317_25560"/>
<dbReference type="EMBL" id="CP019288">
    <property type="protein sequence ID" value="QHI37178.1"/>
    <property type="molecule type" value="Genomic_DNA"/>
</dbReference>
<evidence type="ECO:0000313" key="3">
    <source>
        <dbReference type="Proteomes" id="UP000464657"/>
    </source>
</evidence>
<keyword evidence="1" id="KW-0472">Membrane</keyword>
<dbReference type="Gene3D" id="3.40.630.30">
    <property type="match status" value="1"/>
</dbReference>
<dbReference type="RefSeq" id="WP_160129822.1">
    <property type="nucleotide sequence ID" value="NZ_CP019288.1"/>
</dbReference>
<sequence>MKSSYQLKRIKKSSDDSIIESLIIYSDNIEPQLRTDSNQILYWLDNYSKNFDDSFYVLNFYLNNKIIGYSQLTHFVDEKIIFVDYIVLDPLYRRNNTFYEFLEQIRYFLSRYVITYDYIFAEVGSFFNETQLSNKSRNIVRLLKLSGFKVIKAKYYHPSLASKISNQSFKSVLMVHTGSSMKSISKEAYLKIIEVIYFKHYLRWYSRFLIDKDLSDYTLGINDIFEKTKLDLKSKKQVDINGYSEVLNFKPNINRNHNIKSILQWLAMIIIFIILVLFFAVLHIIAKDKFKIETDAQYYIILFPLILIVTIVAIFSENKNNKIAKLLSKLFNID</sequence>
<keyword evidence="1" id="KW-0812">Transmembrane</keyword>
<dbReference type="OrthoDB" id="5365404at2"/>
<gene>
    <name evidence="2" type="ORF">IMCC3317_25560</name>
</gene>